<dbReference type="OrthoDB" id="3365060at2759"/>
<dbReference type="InterPro" id="IPR001073">
    <property type="entry name" value="C1q_dom"/>
</dbReference>
<evidence type="ECO:0000256" key="11">
    <source>
        <dbReference type="ARBA" id="ARBA00030250"/>
    </source>
</evidence>
<dbReference type="Pfam" id="PF05172">
    <property type="entry name" value="RRM_Nup35"/>
    <property type="match status" value="1"/>
</dbReference>
<dbReference type="CDD" id="cd12722">
    <property type="entry name" value="RRM_Nup53"/>
    <property type="match status" value="1"/>
</dbReference>
<dbReference type="PANTHER" id="PTHR21527:SF6">
    <property type="entry name" value="NUCLEOPORIN NUP35"/>
    <property type="match status" value="1"/>
</dbReference>
<evidence type="ECO:0000256" key="9">
    <source>
        <dbReference type="ARBA" id="ARBA00023242"/>
    </source>
</evidence>
<comment type="caution">
    <text evidence="16">The sequence shown here is derived from an EMBL/GenBank/DDBJ whole genome shotgun (WGS) entry which is preliminary data.</text>
</comment>
<evidence type="ECO:0000256" key="1">
    <source>
        <dbReference type="ARBA" id="ARBA00004567"/>
    </source>
</evidence>
<dbReference type="PRINTS" id="PR00007">
    <property type="entry name" value="COMPLEMNTC1Q"/>
</dbReference>
<dbReference type="GO" id="GO:0006999">
    <property type="term" value="P:nuclear pore organization"/>
    <property type="evidence" value="ECO:0007669"/>
    <property type="project" value="TreeGrafter"/>
</dbReference>
<organism evidence="16 17">
    <name type="scientific">Mytilus galloprovincialis</name>
    <name type="common">Mediterranean mussel</name>
    <dbReference type="NCBI Taxonomy" id="29158"/>
    <lineage>
        <taxon>Eukaryota</taxon>
        <taxon>Metazoa</taxon>
        <taxon>Spiralia</taxon>
        <taxon>Lophotrochozoa</taxon>
        <taxon>Mollusca</taxon>
        <taxon>Bivalvia</taxon>
        <taxon>Autobranchia</taxon>
        <taxon>Pteriomorphia</taxon>
        <taxon>Mytilida</taxon>
        <taxon>Mytiloidea</taxon>
        <taxon>Mytilidae</taxon>
        <taxon>Mytilinae</taxon>
        <taxon>Mytilus</taxon>
    </lineage>
</organism>
<evidence type="ECO:0000256" key="2">
    <source>
        <dbReference type="ARBA" id="ARBA00009454"/>
    </source>
</evidence>
<dbReference type="GO" id="GO:0003676">
    <property type="term" value="F:nucleic acid binding"/>
    <property type="evidence" value="ECO:0007669"/>
    <property type="project" value="InterPro"/>
</dbReference>
<dbReference type="GO" id="GO:0017056">
    <property type="term" value="F:structural constituent of nuclear pore"/>
    <property type="evidence" value="ECO:0007669"/>
    <property type="project" value="TreeGrafter"/>
</dbReference>
<keyword evidence="8 12" id="KW-0906">Nuclear pore complex</keyword>
<dbReference type="PANTHER" id="PTHR21527">
    <property type="entry name" value="NUCLEOPORIN NUP35"/>
    <property type="match status" value="1"/>
</dbReference>
<evidence type="ECO:0000313" key="17">
    <source>
        <dbReference type="Proteomes" id="UP000596742"/>
    </source>
</evidence>
<gene>
    <name evidence="16" type="ORF">MGAL_10B022700</name>
</gene>
<comment type="similarity">
    <text evidence="2">Belongs to the Nup35 family.</text>
</comment>
<keyword evidence="7" id="KW-0811">Translocation</keyword>
<dbReference type="SMART" id="SM00110">
    <property type="entry name" value="C1Q"/>
    <property type="match status" value="1"/>
</dbReference>
<feature type="compositionally biased region" description="Low complexity" evidence="13">
    <location>
        <begin position="1"/>
        <end position="18"/>
    </location>
</feature>
<dbReference type="InterPro" id="IPR007846">
    <property type="entry name" value="RRM_NUP35_dom"/>
</dbReference>
<keyword evidence="4 12" id="KW-0813">Transport</keyword>
<evidence type="ECO:0000259" key="14">
    <source>
        <dbReference type="PROSITE" id="PS50871"/>
    </source>
</evidence>
<keyword evidence="6" id="KW-0653">Protein transport</keyword>
<reference evidence="16" key="1">
    <citation type="submission" date="2018-11" db="EMBL/GenBank/DDBJ databases">
        <authorList>
            <person name="Alioto T."/>
            <person name="Alioto T."/>
        </authorList>
    </citation>
    <scope>NUCLEOTIDE SEQUENCE</scope>
</reference>
<feature type="region of interest" description="Disordered" evidence="13">
    <location>
        <begin position="1"/>
        <end position="120"/>
    </location>
</feature>
<evidence type="ECO:0000256" key="7">
    <source>
        <dbReference type="ARBA" id="ARBA00023010"/>
    </source>
</evidence>
<dbReference type="PROSITE" id="PS51472">
    <property type="entry name" value="RRM_NUP35"/>
    <property type="match status" value="1"/>
</dbReference>
<dbReference type="EMBL" id="UYJE01000449">
    <property type="protein sequence ID" value="VDH93414.1"/>
    <property type="molecule type" value="Genomic_DNA"/>
</dbReference>
<dbReference type="Pfam" id="PF00386">
    <property type="entry name" value="C1q"/>
    <property type="match status" value="1"/>
</dbReference>
<comment type="subcellular location">
    <subcellularLocation>
        <location evidence="1">Nucleus</location>
        <location evidence="1">Nuclear pore complex</location>
    </subcellularLocation>
</comment>
<dbReference type="InterPro" id="IPR008983">
    <property type="entry name" value="Tumour_necrosis_fac-like_dom"/>
</dbReference>
<evidence type="ECO:0000256" key="10">
    <source>
        <dbReference type="ARBA" id="ARBA00029997"/>
    </source>
</evidence>
<dbReference type="AlphaFoldDB" id="A0A8B6BQ18"/>
<feature type="domain" description="C1q" evidence="14">
    <location>
        <begin position="335"/>
        <end position="466"/>
    </location>
</feature>
<evidence type="ECO:0000313" key="16">
    <source>
        <dbReference type="EMBL" id="VDH93414.1"/>
    </source>
</evidence>
<evidence type="ECO:0000256" key="4">
    <source>
        <dbReference type="ARBA" id="ARBA00022448"/>
    </source>
</evidence>
<dbReference type="Gene3D" id="3.30.70.330">
    <property type="match status" value="1"/>
</dbReference>
<dbReference type="GO" id="GO:0005543">
    <property type="term" value="F:phospholipid binding"/>
    <property type="evidence" value="ECO:0007669"/>
    <property type="project" value="TreeGrafter"/>
</dbReference>
<evidence type="ECO:0000256" key="12">
    <source>
        <dbReference type="PROSITE-ProRule" id="PRU00804"/>
    </source>
</evidence>
<accession>A0A8B6BQ18</accession>
<name>A0A8B6BQ18_MYTGA</name>
<feature type="domain" description="RRM Nup35-type" evidence="15">
    <location>
        <begin position="176"/>
        <end position="256"/>
    </location>
</feature>
<evidence type="ECO:0000256" key="5">
    <source>
        <dbReference type="ARBA" id="ARBA00022816"/>
    </source>
</evidence>
<keyword evidence="17" id="KW-1185">Reference proteome</keyword>
<feature type="non-terminal residue" evidence="16">
    <location>
        <position position="1"/>
    </location>
</feature>
<keyword evidence="5 12" id="KW-0509">mRNA transport</keyword>
<dbReference type="SUPFAM" id="SSF54928">
    <property type="entry name" value="RNA-binding domain, RBD"/>
    <property type="match status" value="1"/>
</dbReference>
<dbReference type="GO" id="GO:0044613">
    <property type="term" value="C:nuclear pore central transport channel"/>
    <property type="evidence" value="ECO:0007669"/>
    <property type="project" value="TreeGrafter"/>
</dbReference>
<dbReference type="Gene3D" id="2.60.120.40">
    <property type="match status" value="1"/>
</dbReference>
<evidence type="ECO:0000256" key="8">
    <source>
        <dbReference type="ARBA" id="ARBA00023132"/>
    </source>
</evidence>
<sequence length="466" mass="50224">YGESSPMMMGSPNSPASPHQSQFLPGFLLGETSQHAGSPSTRLWSAVTSPSPKSAHRGSNITSPLSASYITSPGPRETIRPKERPGAPPTKSLMSYSSPSTASPFATSFHQTPSRGFHTPGTSACAPPISGLSSSIMENMNDTSQFHLAANTKLPPSPAQMDPFYTQGESLTSEDILDETWITVFGFPPAAASFILQQFSQYGNIVKHVIATEGNWMHLHYQSKLQAKKALSKNGRMFAGNIMVGVTPCIDKSVMEDKENPSFSGTPVLGLMDTPVTSKGTPGTSKGTPIRPLTAAYKSARSENDVVRNNQVPQKSNTFASKAMEYMFDYEALMEKRTNVAFSAYTTTQQIITSNTNIKFEKIWTNMGNGYDTSTGIFTAPRQGVYHITAVVMSVSSTTLFLRLKHNNENIAGSLVSGDGYKTGTFDAVLNLQKGDTMSVGIRSGGSYTVYSDSDKYTTFSGHLIA</sequence>
<dbReference type="GO" id="GO:0051028">
    <property type="term" value="P:mRNA transport"/>
    <property type="evidence" value="ECO:0007669"/>
    <property type="project" value="UniProtKB-UniRule"/>
</dbReference>
<dbReference type="GO" id="GO:0006607">
    <property type="term" value="P:NLS-bearing protein import into nucleus"/>
    <property type="evidence" value="ECO:0007669"/>
    <property type="project" value="TreeGrafter"/>
</dbReference>
<protein>
    <recommendedName>
        <fullName evidence="3">Nucleoporin NUP35</fullName>
    </recommendedName>
    <alternativeName>
        <fullName evidence="11">35 kDa nucleoporin</fullName>
    </alternativeName>
    <alternativeName>
        <fullName evidence="10">Nucleoporin NUP53</fullName>
    </alternativeName>
</protein>
<evidence type="ECO:0000259" key="15">
    <source>
        <dbReference type="PROSITE" id="PS51472"/>
    </source>
</evidence>
<feature type="compositionally biased region" description="Polar residues" evidence="13">
    <location>
        <begin position="31"/>
        <end position="71"/>
    </location>
</feature>
<dbReference type="SUPFAM" id="SSF49842">
    <property type="entry name" value="TNF-like"/>
    <property type="match status" value="1"/>
</dbReference>
<dbReference type="PROSITE" id="PS50871">
    <property type="entry name" value="C1Q"/>
    <property type="match status" value="1"/>
</dbReference>
<keyword evidence="9 12" id="KW-0539">Nucleus</keyword>
<evidence type="ECO:0000256" key="6">
    <source>
        <dbReference type="ARBA" id="ARBA00022927"/>
    </source>
</evidence>
<evidence type="ECO:0000256" key="13">
    <source>
        <dbReference type="SAM" id="MobiDB-lite"/>
    </source>
</evidence>
<feature type="compositionally biased region" description="Low complexity" evidence="13">
    <location>
        <begin position="97"/>
        <end position="109"/>
    </location>
</feature>
<dbReference type="InterPro" id="IPR035979">
    <property type="entry name" value="RBD_domain_sf"/>
</dbReference>
<dbReference type="FunFam" id="3.30.70.330:FF:000095">
    <property type="entry name" value="Putative Nucleoporin NUP53"/>
    <property type="match status" value="1"/>
</dbReference>
<dbReference type="Proteomes" id="UP000596742">
    <property type="component" value="Unassembled WGS sequence"/>
</dbReference>
<evidence type="ECO:0000256" key="3">
    <source>
        <dbReference type="ARBA" id="ARBA00016439"/>
    </source>
</evidence>
<dbReference type="InterPro" id="IPR012677">
    <property type="entry name" value="Nucleotide-bd_a/b_plait_sf"/>
</dbReference>
<dbReference type="GO" id="GO:0044615">
    <property type="term" value="C:nuclear pore nuclear basket"/>
    <property type="evidence" value="ECO:0007669"/>
    <property type="project" value="TreeGrafter"/>
</dbReference>
<proteinExistence type="inferred from homology"/>